<dbReference type="RefSeq" id="WP_072040840.1">
    <property type="nucleotide sequence ID" value="NZ_JHEG04000001.1"/>
</dbReference>
<dbReference type="AlphaFoldDB" id="A0A8S9T972"/>
<proteinExistence type="predicted"/>
<reference evidence="2" key="1">
    <citation type="journal article" date="2015" name="Genome Announc.">
        <title>Draft Genome Sequence of Tolypothrix boutellei Strain VB521301.</title>
        <authorList>
            <person name="Chandrababunaidu M.M."/>
            <person name="Singh D."/>
            <person name="Sen D."/>
            <person name="Bhan S."/>
            <person name="Das S."/>
            <person name="Gupta A."/>
            <person name="Adhikary S.P."/>
            <person name="Tripathy S."/>
        </authorList>
    </citation>
    <scope>NUCLEOTIDE SEQUENCE</scope>
    <source>
        <strain evidence="2">VB521301</strain>
    </source>
</reference>
<dbReference type="GO" id="GO:0015297">
    <property type="term" value="F:antiporter activity"/>
    <property type="evidence" value="ECO:0007669"/>
    <property type="project" value="InterPro"/>
</dbReference>
<feature type="transmembrane region" description="Helical" evidence="1">
    <location>
        <begin position="71"/>
        <end position="89"/>
    </location>
</feature>
<dbReference type="EMBL" id="JHEG04000001">
    <property type="protein sequence ID" value="KAF3888537.1"/>
    <property type="molecule type" value="Genomic_DNA"/>
</dbReference>
<evidence type="ECO:0000313" key="3">
    <source>
        <dbReference type="Proteomes" id="UP000029738"/>
    </source>
</evidence>
<dbReference type="Proteomes" id="UP000029738">
    <property type="component" value="Unassembled WGS sequence"/>
</dbReference>
<keyword evidence="1" id="KW-0812">Transmembrane</keyword>
<keyword evidence="3" id="KW-1185">Reference proteome</keyword>
<evidence type="ECO:0000313" key="2">
    <source>
        <dbReference type="EMBL" id="KAF3888537.1"/>
    </source>
</evidence>
<name>A0A8S9T972_9CYAN</name>
<sequence length="113" mass="11821">MQILEASIPLLDGMVMGLLNGQTLVAGALSAVTFSTLASVCRSALSAVGASVANAFGAVKIDRICRAASQGVWLAATLSLPMMFVIWHYDSILLLTGQEETIVSLANSFNTFV</sequence>
<dbReference type="Pfam" id="PF01554">
    <property type="entry name" value="MatE"/>
    <property type="match status" value="1"/>
</dbReference>
<protein>
    <recommendedName>
        <fullName evidence="4">MATE family efflux transporter</fullName>
    </recommendedName>
</protein>
<reference evidence="2" key="2">
    <citation type="submission" date="2019-11" db="EMBL/GenBank/DDBJ databases">
        <title>Improved Assembly of Tolypothrix boutellei genome.</title>
        <authorList>
            <person name="Sarangi A.N."/>
            <person name="Mukherjee M."/>
            <person name="Ghosh S."/>
            <person name="Singh D."/>
            <person name="Das A."/>
            <person name="Kant S."/>
            <person name="Prusty A."/>
            <person name="Tripathy S."/>
        </authorList>
    </citation>
    <scope>NUCLEOTIDE SEQUENCE</scope>
    <source>
        <strain evidence="2">VB521301</strain>
    </source>
</reference>
<dbReference type="InterPro" id="IPR002528">
    <property type="entry name" value="MATE_fam"/>
</dbReference>
<evidence type="ECO:0000256" key="1">
    <source>
        <dbReference type="SAM" id="Phobius"/>
    </source>
</evidence>
<accession>A0A8S9T972</accession>
<keyword evidence="1" id="KW-0472">Membrane</keyword>
<comment type="caution">
    <text evidence="2">The sequence shown here is derived from an EMBL/GenBank/DDBJ whole genome shotgun (WGS) entry which is preliminary data.</text>
</comment>
<keyword evidence="1" id="KW-1133">Transmembrane helix</keyword>
<organism evidence="2 3">
    <name type="scientific">Tolypothrix bouteillei VB521301</name>
    <dbReference type="NCBI Taxonomy" id="1479485"/>
    <lineage>
        <taxon>Bacteria</taxon>
        <taxon>Bacillati</taxon>
        <taxon>Cyanobacteriota</taxon>
        <taxon>Cyanophyceae</taxon>
        <taxon>Nostocales</taxon>
        <taxon>Tolypothrichaceae</taxon>
        <taxon>Tolypothrix</taxon>
    </lineage>
</organism>
<dbReference type="OrthoDB" id="9780160at2"/>
<dbReference type="GO" id="GO:0042910">
    <property type="term" value="F:xenobiotic transmembrane transporter activity"/>
    <property type="evidence" value="ECO:0007669"/>
    <property type="project" value="InterPro"/>
</dbReference>
<gene>
    <name evidence="2" type="ORF">DA73_0400025960</name>
</gene>
<dbReference type="GO" id="GO:0016020">
    <property type="term" value="C:membrane"/>
    <property type="evidence" value="ECO:0007669"/>
    <property type="project" value="InterPro"/>
</dbReference>
<evidence type="ECO:0008006" key="4">
    <source>
        <dbReference type="Google" id="ProtNLM"/>
    </source>
</evidence>